<evidence type="ECO:0000313" key="2">
    <source>
        <dbReference type="Proteomes" id="UP000663827"/>
    </source>
</evidence>
<accession>A0A8H3E4R6</accession>
<reference evidence="1" key="1">
    <citation type="submission" date="2021-01" db="EMBL/GenBank/DDBJ databases">
        <authorList>
            <person name="Kaushik A."/>
        </authorList>
    </citation>
    <scope>NUCLEOTIDE SEQUENCE</scope>
    <source>
        <strain evidence="1">AG5</strain>
    </source>
</reference>
<organism evidence="1 2">
    <name type="scientific">Rhizoctonia solani</name>
    <dbReference type="NCBI Taxonomy" id="456999"/>
    <lineage>
        <taxon>Eukaryota</taxon>
        <taxon>Fungi</taxon>
        <taxon>Dikarya</taxon>
        <taxon>Basidiomycota</taxon>
        <taxon>Agaricomycotina</taxon>
        <taxon>Agaricomycetes</taxon>
        <taxon>Cantharellales</taxon>
        <taxon>Ceratobasidiaceae</taxon>
        <taxon>Rhizoctonia</taxon>
    </lineage>
</organism>
<proteinExistence type="predicted"/>
<dbReference type="AlphaFoldDB" id="A0A8H3E4R6"/>
<sequence length="214" mass="23797">MHVVWQDFPESSHLARLLVPCIPQSITTLEISCMSVEQFQDLVPLLASIAGACPSLRRLGFYSAASDCRECLDETRLPFPIPERSAPELADALSQSLSNLRHIRSLSLPIHLSHARICESHLTGHPRMRDERASDSNCDSCVNEFGHDTHENEKVVAGTLTERLKSLQSVHFGSWVYGRGKGGVHYMRPITGSELNHGLVPSYIDTQLWDGGRL</sequence>
<comment type="caution">
    <text evidence="1">The sequence shown here is derived from an EMBL/GenBank/DDBJ whole genome shotgun (WGS) entry which is preliminary data.</text>
</comment>
<dbReference type="EMBL" id="CAJNJQ010002311">
    <property type="protein sequence ID" value="CAE7172089.1"/>
    <property type="molecule type" value="Genomic_DNA"/>
</dbReference>
<evidence type="ECO:0000313" key="1">
    <source>
        <dbReference type="EMBL" id="CAE7172089.1"/>
    </source>
</evidence>
<dbReference type="Proteomes" id="UP000663827">
    <property type="component" value="Unassembled WGS sequence"/>
</dbReference>
<name>A0A8H3E4R6_9AGAM</name>
<gene>
    <name evidence="1" type="ORF">RDB_LOCUS107514</name>
</gene>
<protein>
    <submittedName>
        <fullName evidence="1">Uncharacterized protein</fullName>
    </submittedName>
</protein>